<dbReference type="GeneID" id="7829881"/>
<dbReference type="KEGG" id="tet:TTHERM_00322750"/>
<protein>
    <submittedName>
        <fullName evidence="1">Uncharacterized protein</fullName>
    </submittedName>
</protein>
<organism evidence="1 2">
    <name type="scientific">Tetrahymena thermophila (strain SB210)</name>
    <dbReference type="NCBI Taxonomy" id="312017"/>
    <lineage>
        <taxon>Eukaryota</taxon>
        <taxon>Sar</taxon>
        <taxon>Alveolata</taxon>
        <taxon>Ciliophora</taxon>
        <taxon>Intramacronucleata</taxon>
        <taxon>Oligohymenophorea</taxon>
        <taxon>Hymenostomatida</taxon>
        <taxon>Tetrahymenina</taxon>
        <taxon>Tetrahymenidae</taxon>
        <taxon>Tetrahymena</taxon>
    </lineage>
</organism>
<proteinExistence type="predicted"/>
<dbReference type="AlphaFoldDB" id="Q237L0"/>
<evidence type="ECO:0000313" key="1">
    <source>
        <dbReference type="EMBL" id="EAR92731.2"/>
    </source>
</evidence>
<dbReference type="RefSeq" id="XP_001012976.2">
    <property type="nucleotide sequence ID" value="XM_001012976.3"/>
</dbReference>
<gene>
    <name evidence="1" type="ORF">TTHERM_00322750</name>
</gene>
<dbReference type="EMBL" id="GG662743">
    <property type="protein sequence ID" value="EAR92731.2"/>
    <property type="molecule type" value="Genomic_DNA"/>
</dbReference>
<keyword evidence="2" id="KW-1185">Reference proteome</keyword>
<name>Q237L0_TETTS</name>
<dbReference type="HOGENOM" id="CLU_493064_0_0_1"/>
<reference evidence="2" key="1">
    <citation type="journal article" date="2006" name="PLoS Biol.">
        <title>Macronuclear genome sequence of the ciliate Tetrahymena thermophila, a model eukaryote.</title>
        <authorList>
            <person name="Eisen J.A."/>
            <person name="Coyne R.S."/>
            <person name="Wu M."/>
            <person name="Wu D."/>
            <person name="Thiagarajan M."/>
            <person name="Wortman J.R."/>
            <person name="Badger J.H."/>
            <person name="Ren Q."/>
            <person name="Amedeo P."/>
            <person name="Jones K.M."/>
            <person name="Tallon L.J."/>
            <person name="Delcher A.L."/>
            <person name="Salzberg S.L."/>
            <person name="Silva J.C."/>
            <person name="Haas B.J."/>
            <person name="Majoros W.H."/>
            <person name="Farzad M."/>
            <person name="Carlton J.M."/>
            <person name="Smith R.K. Jr."/>
            <person name="Garg J."/>
            <person name="Pearlman R.E."/>
            <person name="Karrer K.M."/>
            <person name="Sun L."/>
            <person name="Manning G."/>
            <person name="Elde N.C."/>
            <person name="Turkewitz A.P."/>
            <person name="Asai D.J."/>
            <person name="Wilkes D.E."/>
            <person name="Wang Y."/>
            <person name="Cai H."/>
            <person name="Collins K."/>
            <person name="Stewart B.A."/>
            <person name="Lee S.R."/>
            <person name="Wilamowska K."/>
            <person name="Weinberg Z."/>
            <person name="Ruzzo W.L."/>
            <person name="Wloga D."/>
            <person name="Gaertig J."/>
            <person name="Frankel J."/>
            <person name="Tsao C.-C."/>
            <person name="Gorovsky M.A."/>
            <person name="Keeling P.J."/>
            <person name="Waller R.F."/>
            <person name="Patron N.J."/>
            <person name="Cherry J.M."/>
            <person name="Stover N.A."/>
            <person name="Krieger C.J."/>
            <person name="del Toro C."/>
            <person name="Ryder H.F."/>
            <person name="Williamson S.C."/>
            <person name="Barbeau R.A."/>
            <person name="Hamilton E.P."/>
            <person name="Orias E."/>
        </authorList>
    </citation>
    <scope>NUCLEOTIDE SEQUENCE [LARGE SCALE GENOMIC DNA]</scope>
    <source>
        <strain evidence="2">SB210</strain>
    </source>
</reference>
<dbReference type="Proteomes" id="UP000009168">
    <property type="component" value="Unassembled WGS sequence"/>
</dbReference>
<accession>Q237L0</accession>
<dbReference type="InParanoid" id="Q237L0"/>
<sequence length="553" mass="65990">MYQNQTEFHINNKQIISKQNKEINNKTNKRNKPLLKNQLLLLNMSYNRQSNQYMNSNYEPKDNYFDGLIPTQEQPSPKNDYEDGNNNFNYEHAQNASTLLDYFSQDPQHEQYGEPFYSQNQNEINVLPNQTNNLNLYTNISEQQGDNISQQNQYPSIGETQEFNCEDYHNNQYSNHELYQQPIDNQQQQQLDNQFQQSFEDSGDNLQQQDNQSMFFNIQIQQPIIVLNTQNQTYQPNLPFQSYHNLNLFDIQTSYPQQNIFQQTYQQPSLIQNYQPQPILTQLIQQFDFNANNDSYHQYLSTNMETANHEQQQQVSYNKTKNIERKQDFSQYEAQPNKKFKVEEQLEQDIQIANQSNQTLQIIRGEKPIKYLLDGSQFNLKNFYKNIMKKISQYLVSIYQAKGQKKIVEFIKNVFPQNKCNNKHFLLLFNHLQQNNDPSTSIVNKIESEYEFSQEDQDMLEQVREEAQKLFSNKFYYLTRIHKAHKASKNIEQFYYGAVFYAERATQQQFSSQYIPFKEEQTIFRDVQSDLSAKLYKSYENQNKTKNTKNNQI</sequence>
<evidence type="ECO:0000313" key="2">
    <source>
        <dbReference type="Proteomes" id="UP000009168"/>
    </source>
</evidence>